<dbReference type="GO" id="GO:0016887">
    <property type="term" value="F:ATP hydrolysis activity"/>
    <property type="evidence" value="ECO:0007669"/>
    <property type="project" value="InterPro"/>
</dbReference>
<dbReference type="EMBL" id="JQCD01000031">
    <property type="protein sequence ID" value="KRN76159.1"/>
    <property type="molecule type" value="Genomic_DNA"/>
</dbReference>
<sequence length="282" mass="31170">MVMQPIIEFKDVSFSYPNAEQPALKNLSLQIQKGDWVAVIGHNGSGKSTFAKLINYLLIPTSGSITVDGIPVDQEHVYDIRDLVGMVFQNPDNQFVGATVADDVAFGLENRQVPREKMLEIVPDALERVQMNAYAAREPARLSGGQKQRVAIASVLAVEPKVLILDEATSMLDPKGRREMIALVHELKQELGAELTVLSITHDIDEAASADEVVILNDGELMGVDKPEVIFSDAERLRRLGLAVPFAEQLKAKLKARGIKVPETYQTTEGMAEWIWQLHSKM</sequence>
<dbReference type="InterPro" id="IPR015856">
    <property type="entry name" value="ABC_transpr_CbiO/EcfA_su"/>
</dbReference>
<keyword evidence="6 10" id="KW-0067">ATP-binding</keyword>
<keyword evidence="5" id="KW-0547">Nucleotide-binding</keyword>
<dbReference type="SMART" id="SM00382">
    <property type="entry name" value="AAA"/>
    <property type="match status" value="1"/>
</dbReference>
<dbReference type="GO" id="GO:0042626">
    <property type="term" value="F:ATPase-coupled transmembrane transporter activity"/>
    <property type="evidence" value="ECO:0007669"/>
    <property type="project" value="TreeGrafter"/>
</dbReference>
<comment type="subcellular location">
    <subcellularLocation>
        <location evidence="1">Cell membrane</location>
        <topology evidence="1">Peripheral membrane protein</topology>
    </subcellularLocation>
</comment>
<evidence type="ECO:0000256" key="8">
    <source>
        <dbReference type="ARBA" id="ARBA00023136"/>
    </source>
</evidence>
<evidence type="ECO:0000313" key="10">
    <source>
        <dbReference type="EMBL" id="KRN76159.1"/>
    </source>
</evidence>
<accession>A0A0R2JFN3</accession>
<dbReference type="GO" id="GO:0043190">
    <property type="term" value="C:ATP-binding cassette (ABC) transporter complex"/>
    <property type="evidence" value="ECO:0007669"/>
    <property type="project" value="TreeGrafter"/>
</dbReference>
<dbReference type="Proteomes" id="UP000051673">
    <property type="component" value="Unassembled WGS sequence"/>
</dbReference>
<dbReference type="PANTHER" id="PTHR43553:SF24">
    <property type="entry name" value="ENERGY-COUPLING FACTOR TRANSPORTER ATP-BINDING PROTEIN ECFA1"/>
    <property type="match status" value="1"/>
</dbReference>
<dbReference type="NCBIfam" id="TIGR04520">
    <property type="entry name" value="ECF_ATPase_1"/>
    <property type="match status" value="1"/>
</dbReference>
<dbReference type="Gene3D" id="3.40.50.300">
    <property type="entry name" value="P-loop containing nucleotide triphosphate hydrolases"/>
    <property type="match status" value="1"/>
</dbReference>
<keyword evidence="3" id="KW-0813">Transport</keyword>
<reference evidence="10 11" key="1">
    <citation type="journal article" date="2015" name="Genome Announc.">
        <title>Expanding the biotechnology potential of lactobacilli through comparative genomics of 213 strains and associated genera.</title>
        <authorList>
            <person name="Sun Z."/>
            <person name="Harris H.M."/>
            <person name="McCann A."/>
            <person name="Guo C."/>
            <person name="Argimon S."/>
            <person name="Zhang W."/>
            <person name="Yang X."/>
            <person name="Jeffery I.B."/>
            <person name="Cooney J.C."/>
            <person name="Kagawa T.F."/>
            <person name="Liu W."/>
            <person name="Song Y."/>
            <person name="Salvetti E."/>
            <person name="Wrobel A."/>
            <person name="Rasinkangas P."/>
            <person name="Parkhill J."/>
            <person name="Rea M.C."/>
            <person name="O'Sullivan O."/>
            <person name="Ritari J."/>
            <person name="Douillard F.P."/>
            <person name="Paul Ross R."/>
            <person name="Yang R."/>
            <person name="Briner A.E."/>
            <person name="Felis G.E."/>
            <person name="de Vos W.M."/>
            <person name="Barrangou R."/>
            <person name="Klaenhammer T.R."/>
            <person name="Caufield P.W."/>
            <person name="Cui Y."/>
            <person name="Zhang H."/>
            <person name="O'Toole P.W."/>
        </authorList>
    </citation>
    <scope>NUCLEOTIDE SEQUENCE [LARGE SCALE GENOMIC DNA]</scope>
    <source>
        <strain evidence="10 11">DSM 20014</strain>
    </source>
</reference>
<evidence type="ECO:0000256" key="3">
    <source>
        <dbReference type="ARBA" id="ARBA00022448"/>
    </source>
</evidence>
<dbReference type="PATRIC" id="fig|1620.3.peg.1224"/>
<keyword evidence="4" id="KW-1003">Cell membrane</keyword>
<protein>
    <submittedName>
        <fullName evidence="10">Cobalt transporter ATP-binding subunit</fullName>
    </submittedName>
</protein>
<dbReference type="Pfam" id="PF00005">
    <property type="entry name" value="ABC_tran"/>
    <property type="match status" value="1"/>
</dbReference>
<dbReference type="AlphaFoldDB" id="A0A0R2JFN3"/>
<evidence type="ECO:0000256" key="6">
    <source>
        <dbReference type="ARBA" id="ARBA00022840"/>
    </source>
</evidence>
<evidence type="ECO:0000313" key="11">
    <source>
        <dbReference type="Proteomes" id="UP000051673"/>
    </source>
</evidence>
<keyword evidence="11" id="KW-1185">Reference proteome</keyword>
<proteinExistence type="inferred from homology"/>
<dbReference type="InterPro" id="IPR017871">
    <property type="entry name" value="ABC_transporter-like_CS"/>
</dbReference>
<comment type="similarity">
    <text evidence="2">Belongs to the ABC transporter superfamily.</text>
</comment>
<comment type="caution">
    <text evidence="10">The sequence shown here is derived from an EMBL/GenBank/DDBJ whole genome shotgun (WGS) entry which is preliminary data.</text>
</comment>
<dbReference type="NCBIfam" id="NF010156">
    <property type="entry name" value="PRK13635.1"/>
    <property type="match status" value="1"/>
</dbReference>
<dbReference type="InterPro" id="IPR003439">
    <property type="entry name" value="ABC_transporter-like_ATP-bd"/>
</dbReference>
<dbReference type="PROSITE" id="PS00211">
    <property type="entry name" value="ABC_TRANSPORTER_1"/>
    <property type="match status" value="1"/>
</dbReference>
<dbReference type="NCBIfam" id="NF010167">
    <property type="entry name" value="PRK13648.1"/>
    <property type="match status" value="1"/>
</dbReference>
<evidence type="ECO:0000256" key="2">
    <source>
        <dbReference type="ARBA" id="ARBA00005417"/>
    </source>
</evidence>
<keyword evidence="8" id="KW-0472">Membrane</keyword>
<dbReference type="GO" id="GO:0005524">
    <property type="term" value="F:ATP binding"/>
    <property type="evidence" value="ECO:0007669"/>
    <property type="project" value="UniProtKB-KW"/>
</dbReference>
<evidence type="ECO:0000256" key="5">
    <source>
        <dbReference type="ARBA" id="ARBA00022741"/>
    </source>
</evidence>
<organism evidence="10 11">
    <name type="scientific">Weissella minor</name>
    <dbReference type="NCBI Taxonomy" id="1620"/>
    <lineage>
        <taxon>Bacteria</taxon>
        <taxon>Bacillati</taxon>
        <taxon>Bacillota</taxon>
        <taxon>Bacilli</taxon>
        <taxon>Lactobacillales</taxon>
        <taxon>Lactobacillaceae</taxon>
        <taxon>Weissella</taxon>
    </lineage>
</organism>
<dbReference type="FunFam" id="3.40.50.300:FF:000224">
    <property type="entry name" value="Energy-coupling factor transporter ATP-binding protein EcfA"/>
    <property type="match status" value="1"/>
</dbReference>
<dbReference type="InterPro" id="IPR027417">
    <property type="entry name" value="P-loop_NTPase"/>
</dbReference>
<gene>
    <name evidence="10" type="ORF">IV67_GL001210</name>
</gene>
<feature type="domain" description="ABC transporter" evidence="9">
    <location>
        <begin position="7"/>
        <end position="243"/>
    </location>
</feature>
<evidence type="ECO:0000256" key="7">
    <source>
        <dbReference type="ARBA" id="ARBA00022967"/>
    </source>
</evidence>
<dbReference type="InterPro" id="IPR030947">
    <property type="entry name" value="EcfA_1"/>
</dbReference>
<evidence type="ECO:0000256" key="1">
    <source>
        <dbReference type="ARBA" id="ARBA00004202"/>
    </source>
</evidence>
<dbReference type="CDD" id="cd03225">
    <property type="entry name" value="ABC_cobalt_CbiO_domain1"/>
    <property type="match status" value="1"/>
</dbReference>
<dbReference type="InterPro" id="IPR003593">
    <property type="entry name" value="AAA+_ATPase"/>
</dbReference>
<evidence type="ECO:0000256" key="4">
    <source>
        <dbReference type="ARBA" id="ARBA00022475"/>
    </source>
</evidence>
<dbReference type="PANTHER" id="PTHR43553">
    <property type="entry name" value="HEAVY METAL TRANSPORTER"/>
    <property type="match status" value="1"/>
</dbReference>
<evidence type="ECO:0000259" key="9">
    <source>
        <dbReference type="PROSITE" id="PS50893"/>
    </source>
</evidence>
<name>A0A0R2JFN3_9LACO</name>
<dbReference type="STRING" id="1620.IV67_GL001210"/>
<keyword evidence="7" id="KW-1278">Translocase</keyword>
<dbReference type="InterPro" id="IPR050095">
    <property type="entry name" value="ECF_ABC_transporter_ATP-bd"/>
</dbReference>
<dbReference type="PROSITE" id="PS50893">
    <property type="entry name" value="ABC_TRANSPORTER_2"/>
    <property type="match status" value="1"/>
</dbReference>
<dbReference type="SUPFAM" id="SSF52540">
    <property type="entry name" value="P-loop containing nucleoside triphosphate hydrolases"/>
    <property type="match status" value="1"/>
</dbReference>